<protein>
    <submittedName>
        <fullName evidence="2">Uncharacterized protein</fullName>
    </submittedName>
</protein>
<evidence type="ECO:0000313" key="2">
    <source>
        <dbReference type="EMBL" id="SSF66530.1"/>
    </source>
</evidence>
<dbReference type="AlphaFoldDB" id="A0ABD7N297"/>
<accession>A0ABD7N297</accession>
<comment type="caution">
    <text evidence="2">The sequence shown here is derived from an EMBL/GenBank/DDBJ whole genome shotgun (WGS) entry which is preliminary data.</text>
</comment>
<evidence type="ECO:0000256" key="1">
    <source>
        <dbReference type="SAM" id="MobiDB-lite"/>
    </source>
</evidence>
<name>A0ABD7N297_9ENTR</name>
<gene>
    <name evidence="2" type="ORF">SAMEA23995918_02028</name>
</gene>
<feature type="region of interest" description="Disordered" evidence="1">
    <location>
        <begin position="50"/>
        <end position="102"/>
    </location>
</feature>
<reference evidence="2 3" key="1">
    <citation type="submission" date="2018-07" db="EMBL/GenBank/DDBJ databases">
        <authorList>
            <consortium name="Pathogen Informatics"/>
        </authorList>
    </citation>
    <scope>NUCLEOTIDE SEQUENCE [LARGE SCALE GENOMIC DNA]</scope>
    <source>
        <strain evidence="2 3">4300STDY6636950</strain>
    </source>
</reference>
<organism evidence="2 3">
    <name type="scientific">Klebsiella quasipneumoniae</name>
    <dbReference type="NCBI Taxonomy" id="1463165"/>
    <lineage>
        <taxon>Bacteria</taxon>
        <taxon>Pseudomonadati</taxon>
        <taxon>Pseudomonadota</taxon>
        <taxon>Gammaproteobacteria</taxon>
        <taxon>Enterobacterales</taxon>
        <taxon>Enterobacteriaceae</taxon>
        <taxon>Klebsiella/Raoultella group</taxon>
        <taxon>Klebsiella</taxon>
        <taxon>Klebsiella pneumoniae complex</taxon>
    </lineage>
</organism>
<proteinExistence type="predicted"/>
<sequence length="102" mass="11494">MNSKPYIFAGTLTDSELIKWLEERVLALKSLEWNRRDVAELKKHLLNAENQNHPLTATAHEGIVRPAQDSTHRQGGHQTQSETPSQVHQTETSVQLRGDSQG</sequence>
<dbReference type="EMBL" id="UFBM01000010">
    <property type="protein sequence ID" value="SSF66530.1"/>
    <property type="molecule type" value="Genomic_DNA"/>
</dbReference>
<dbReference type="Proteomes" id="UP000252079">
    <property type="component" value="Unassembled WGS sequence"/>
</dbReference>
<evidence type="ECO:0000313" key="3">
    <source>
        <dbReference type="Proteomes" id="UP000252079"/>
    </source>
</evidence>
<feature type="compositionally biased region" description="Polar residues" evidence="1">
    <location>
        <begin position="76"/>
        <end position="102"/>
    </location>
</feature>